<comment type="caution">
    <text evidence="1">The sequence shown here is derived from an EMBL/GenBank/DDBJ whole genome shotgun (WGS) entry which is preliminary data.</text>
</comment>
<reference evidence="1" key="1">
    <citation type="submission" date="2021-06" db="EMBL/GenBank/DDBJ databases">
        <authorList>
            <person name="Kallberg Y."/>
            <person name="Tangrot J."/>
            <person name="Rosling A."/>
        </authorList>
    </citation>
    <scope>NUCLEOTIDE SEQUENCE</scope>
    <source>
        <strain evidence="1">FL966</strain>
    </source>
</reference>
<organism evidence="1 2">
    <name type="scientific">Cetraspora pellucida</name>
    <dbReference type="NCBI Taxonomy" id="1433469"/>
    <lineage>
        <taxon>Eukaryota</taxon>
        <taxon>Fungi</taxon>
        <taxon>Fungi incertae sedis</taxon>
        <taxon>Mucoromycota</taxon>
        <taxon>Glomeromycotina</taxon>
        <taxon>Glomeromycetes</taxon>
        <taxon>Diversisporales</taxon>
        <taxon>Gigasporaceae</taxon>
        <taxon>Cetraspora</taxon>
    </lineage>
</organism>
<sequence>QLSKQKISEKTDDILQNLLQTEKNNYVNACTETELNAEVNQEEKFTETNNTIQKNIICSHKRNKQTII</sequence>
<accession>A0A9N9JXI8</accession>
<evidence type="ECO:0000313" key="2">
    <source>
        <dbReference type="Proteomes" id="UP000789759"/>
    </source>
</evidence>
<dbReference type="Proteomes" id="UP000789759">
    <property type="component" value="Unassembled WGS sequence"/>
</dbReference>
<evidence type="ECO:0000313" key="1">
    <source>
        <dbReference type="EMBL" id="CAG8798880.1"/>
    </source>
</evidence>
<keyword evidence="2" id="KW-1185">Reference proteome</keyword>
<dbReference type="AlphaFoldDB" id="A0A9N9JXI8"/>
<protein>
    <submittedName>
        <fullName evidence="1">17769_t:CDS:1</fullName>
    </submittedName>
</protein>
<feature type="non-terminal residue" evidence="1">
    <location>
        <position position="1"/>
    </location>
</feature>
<name>A0A9N9JXI8_9GLOM</name>
<dbReference type="EMBL" id="CAJVQA010030246">
    <property type="protein sequence ID" value="CAG8798880.1"/>
    <property type="molecule type" value="Genomic_DNA"/>
</dbReference>
<gene>
    <name evidence="1" type="ORF">CPELLU_LOCUS17560</name>
</gene>
<proteinExistence type="predicted"/>